<dbReference type="HAMAP" id="MF_01114">
    <property type="entry name" value="RecX"/>
    <property type="match status" value="1"/>
</dbReference>
<dbReference type="PANTHER" id="PTHR33602:SF1">
    <property type="entry name" value="REGULATORY PROTEIN RECX FAMILY PROTEIN"/>
    <property type="match status" value="1"/>
</dbReference>
<dbReference type="InterPro" id="IPR053926">
    <property type="entry name" value="RecX_HTH_1st"/>
</dbReference>
<proteinExistence type="inferred from homology"/>
<accession>A0ABW5PEV0</accession>
<feature type="domain" description="RecX second three-helical" evidence="6">
    <location>
        <begin position="150"/>
        <end position="191"/>
    </location>
</feature>
<feature type="domain" description="RecX first three-helical" evidence="8">
    <location>
        <begin position="104"/>
        <end position="143"/>
    </location>
</feature>
<gene>
    <name evidence="5" type="primary">recX</name>
    <name evidence="9" type="ORF">ACFSUF_11645</name>
</gene>
<evidence type="ECO:0000259" key="8">
    <source>
        <dbReference type="Pfam" id="PF21982"/>
    </source>
</evidence>
<dbReference type="Pfam" id="PF02631">
    <property type="entry name" value="RecX_HTH2"/>
    <property type="match status" value="1"/>
</dbReference>
<dbReference type="InterPro" id="IPR036388">
    <property type="entry name" value="WH-like_DNA-bd_sf"/>
</dbReference>
<organism evidence="9 10">
    <name type="scientific">Paenibacillus gansuensis</name>
    <dbReference type="NCBI Taxonomy" id="306542"/>
    <lineage>
        <taxon>Bacteria</taxon>
        <taxon>Bacillati</taxon>
        <taxon>Bacillota</taxon>
        <taxon>Bacilli</taxon>
        <taxon>Bacillales</taxon>
        <taxon>Paenibacillaceae</taxon>
        <taxon>Paenibacillus</taxon>
    </lineage>
</organism>
<evidence type="ECO:0000313" key="10">
    <source>
        <dbReference type="Proteomes" id="UP001597541"/>
    </source>
</evidence>
<evidence type="ECO:0000259" key="7">
    <source>
        <dbReference type="Pfam" id="PF21981"/>
    </source>
</evidence>
<dbReference type="InterPro" id="IPR003783">
    <property type="entry name" value="Regulatory_RecX"/>
</dbReference>
<comment type="caution">
    <text evidence="9">The sequence shown here is derived from an EMBL/GenBank/DDBJ whole genome shotgun (WGS) entry which is preliminary data.</text>
</comment>
<reference evidence="10" key="1">
    <citation type="journal article" date="2019" name="Int. J. Syst. Evol. Microbiol.">
        <title>The Global Catalogue of Microorganisms (GCM) 10K type strain sequencing project: providing services to taxonomists for standard genome sequencing and annotation.</title>
        <authorList>
            <consortium name="The Broad Institute Genomics Platform"/>
            <consortium name="The Broad Institute Genome Sequencing Center for Infectious Disease"/>
            <person name="Wu L."/>
            <person name="Ma J."/>
        </authorList>
    </citation>
    <scope>NUCLEOTIDE SEQUENCE [LARGE SCALE GENOMIC DNA]</scope>
    <source>
        <strain evidence="10">KCTC 3950</strain>
    </source>
</reference>
<feature type="domain" description="RecX third three-helical" evidence="7">
    <location>
        <begin position="198"/>
        <end position="243"/>
    </location>
</feature>
<dbReference type="RefSeq" id="WP_377602981.1">
    <property type="nucleotide sequence ID" value="NZ_JBHUME010000007.1"/>
</dbReference>
<dbReference type="PANTHER" id="PTHR33602">
    <property type="entry name" value="REGULATORY PROTEIN RECX FAMILY PROTEIN"/>
    <property type="match status" value="1"/>
</dbReference>
<evidence type="ECO:0000259" key="6">
    <source>
        <dbReference type="Pfam" id="PF02631"/>
    </source>
</evidence>
<dbReference type="EMBL" id="JBHUME010000007">
    <property type="protein sequence ID" value="MFD2613078.1"/>
    <property type="molecule type" value="Genomic_DNA"/>
</dbReference>
<keyword evidence="4 5" id="KW-0963">Cytoplasm</keyword>
<comment type="function">
    <text evidence="5">Modulates RecA activity.</text>
</comment>
<keyword evidence="10" id="KW-1185">Reference proteome</keyword>
<dbReference type="InterPro" id="IPR053924">
    <property type="entry name" value="RecX_HTH_2nd"/>
</dbReference>
<protein>
    <recommendedName>
        <fullName evidence="3 5">Regulatory protein RecX</fullName>
    </recommendedName>
</protein>
<dbReference type="Pfam" id="PF21981">
    <property type="entry name" value="RecX_HTH3"/>
    <property type="match status" value="1"/>
</dbReference>
<dbReference type="Gene3D" id="1.10.10.10">
    <property type="entry name" value="Winged helix-like DNA-binding domain superfamily/Winged helix DNA-binding domain"/>
    <property type="match status" value="3"/>
</dbReference>
<dbReference type="InterPro" id="IPR053925">
    <property type="entry name" value="RecX_HTH_3rd"/>
</dbReference>
<comment type="subcellular location">
    <subcellularLocation>
        <location evidence="1 5">Cytoplasm</location>
    </subcellularLocation>
</comment>
<name>A0ABW5PEV0_9BACL</name>
<dbReference type="Proteomes" id="UP001597541">
    <property type="component" value="Unassembled WGS sequence"/>
</dbReference>
<evidence type="ECO:0000313" key="9">
    <source>
        <dbReference type="EMBL" id="MFD2613078.1"/>
    </source>
</evidence>
<evidence type="ECO:0000256" key="3">
    <source>
        <dbReference type="ARBA" id="ARBA00018111"/>
    </source>
</evidence>
<sequence>MMKPRGKSVNKKKTIEAWLEKQETMHMDGSSILQTGEQEEEQAAMITSVERQKRSKHRYNIHVGGTYAFSVHEDIMIKHRLLKGEMIPSENFEQILQDEERHSAYFQAVRFISHRPRTVKELRLKLKEKGYEPELIDYAVERLKEQKFVDDKLFAQQLAESRIYSQKKGRNLVQQELAQKGVPKEHIQSALERVDPERELASAMELGLKRWKLLSGSGTDKSRKLYGFLLRRGYSSSQVQKVLRACIDGEAEMEADEMFLD</sequence>
<evidence type="ECO:0000256" key="4">
    <source>
        <dbReference type="ARBA" id="ARBA00022490"/>
    </source>
</evidence>
<evidence type="ECO:0000256" key="1">
    <source>
        <dbReference type="ARBA" id="ARBA00004496"/>
    </source>
</evidence>
<dbReference type="Pfam" id="PF21982">
    <property type="entry name" value="RecX_HTH1"/>
    <property type="match status" value="1"/>
</dbReference>
<evidence type="ECO:0000256" key="5">
    <source>
        <dbReference type="HAMAP-Rule" id="MF_01114"/>
    </source>
</evidence>
<evidence type="ECO:0000256" key="2">
    <source>
        <dbReference type="ARBA" id="ARBA00009695"/>
    </source>
</evidence>
<comment type="similarity">
    <text evidence="2 5">Belongs to the RecX family.</text>
</comment>